<evidence type="ECO:0000256" key="1">
    <source>
        <dbReference type="ARBA" id="ARBA00022670"/>
    </source>
</evidence>
<dbReference type="Gene3D" id="3.40.140.10">
    <property type="entry name" value="Cytidine Deaminase, domain 2"/>
    <property type="match status" value="1"/>
</dbReference>
<feature type="domain" description="MPN" evidence="6">
    <location>
        <begin position="25"/>
        <end position="150"/>
    </location>
</feature>
<dbReference type="Proteomes" id="UP000612329">
    <property type="component" value="Unassembled WGS sequence"/>
</dbReference>
<dbReference type="InterPro" id="IPR001405">
    <property type="entry name" value="UPF0758"/>
</dbReference>
<dbReference type="InterPro" id="IPR037518">
    <property type="entry name" value="MPN"/>
</dbReference>
<keyword evidence="4" id="KW-0862">Zinc</keyword>
<evidence type="ECO:0000313" key="8">
    <source>
        <dbReference type="Proteomes" id="UP000612329"/>
    </source>
</evidence>
<keyword evidence="1" id="KW-0645">Protease</keyword>
<dbReference type="CDD" id="cd08071">
    <property type="entry name" value="MPN_DUF2466"/>
    <property type="match status" value="1"/>
</dbReference>
<dbReference type="EMBL" id="BMNR01000002">
    <property type="protein sequence ID" value="GGK18880.1"/>
    <property type="molecule type" value="Genomic_DNA"/>
</dbReference>
<protein>
    <submittedName>
        <fullName evidence="7">DNA repair protein</fullName>
    </submittedName>
</protein>
<organism evidence="7 8">
    <name type="scientific">Yeosuana aromativorans</name>
    <dbReference type="NCBI Taxonomy" id="288019"/>
    <lineage>
        <taxon>Bacteria</taxon>
        <taxon>Pseudomonadati</taxon>
        <taxon>Bacteroidota</taxon>
        <taxon>Flavobacteriia</taxon>
        <taxon>Flavobacteriales</taxon>
        <taxon>Flavobacteriaceae</taxon>
        <taxon>Yeosuana</taxon>
    </lineage>
</organism>
<dbReference type="PANTHER" id="PTHR30471">
    <property type="entry name" value="DNA REPAIR PROTEIN RADC"/>
    <property type="match status" value="1"/>
</dbReference>
<evidence type="ECO:0000256" key="2">
    <source>
        <dbReference type="ARBA" id="ARBA00022723"/>
    </source>
</evidence>
<reference evidence="7" key="1">
    <citation type="journal article" date="2014" name="Int. J. Syst. Evol. Microbiol.">
        <title>Complete genome sequence of Corynebacterium casei LMG S-19264T (=DSM 44701T), isolated from a smear-ripened cheese.</title>
        <authorList>
            <consortium name="US DOE Joint Genome Institute (JGI-PGF)"/>
            <person name="Walter F."/>
            <person name="Albersmeier A."/>
            <person name="Kalinowski J."/>
            <person name="Ruckert C."/>
        </authorList>
    </citation>
    <scope>NUCLEOTIDE SEQUENCE</scope>
    <source>
        <strain evidence="7">JCM 12862</strain>
    </source>
</reference>
<comment type="caution">
    <text evidence="7">The sequence shown here is derived from an EMBL/GenBank/DDBJ whole genome shotgun (WGS) entry which is preliminary data.</text>
</comment>
<keyword evidence="8" id="KW-1185">Reference proteome</keyword>
<evidence type="ECO:0000256" key="4">
    <source>
        <dbReference type="ARBA" id="ARBA00022833"/>
    </source>
</evidence>
<reference evidence="7" key="2">
    <citation type="submission" date="2020-09" db="EMBL/GenBank/DDBJ databases">
        <authorList>
            <person name="Sun Q."/>
            <person name="Ohkuma M."/>
        </authorList>
    </citation>
    <scope>NUCLEOTIDE SEQUENCE</scope>
    <source>
        <strain evidence="7">JCM 12862</strain>
    </source>
</reference>
<keyword evidence="2" id="KW-0479">Metal-binding</keyword>
<gene>
    <name evidence="7" type="ORF">GCM10007962_11330</name>
</gene>
<evidence type="ECO:0000313" key="7">
    <source>
        <dbReference type="EMBL" id="GGK18880.1"/>
    </source>
</evidence>
<dbReference type="PROSITE" id="PS50249">
    <property type="entry name" value="MPN"/>
    <property type="match status" value="1"/>
</dbReference>
<sequence length="150" mass="16521">MTKDKVNEIKISYKEKRTLSKSPAIKSSADAAQLLFEHWDKDTIGLHETFKVLLLNNSNKVKGVYELSKGGITGTLVDIRILFAVVLKSVSVAMILSHCHPSGKLMPSEADKKLTEKIKKAAAFFDVNVLDHIIVVPCGGYYSFADEGIL</sequence>
<dbReference type="AlphaFoldDB" id="A0A8J3BG44"/>
<keyword evidence="3" id="KW-0378">Hydrolase</keyword>
<evidence type="ECO:0000259" key="6">
    <source>
        <dbReference type="PROSITE" id="PS50249"/>
    </source>
</evidence>
<evidence type="ECO:0000256" key="5">
    <source>
        <dbReference type="ARBA" id="ARBA00023049"/>
    </source>
</evidence>
<name>A0A8J3BG44_9FLAO</name>
<dbReference type="GO" id="GO:0046872">
    <property type="term" value="F:metal ion binding"/>
    <property type="evidence" value="ECO:0007669"/>
    <property type="project" value="UniProtKB-KW"/>
</dbReference>
<dbReference type="RefSeq" id="WP_188650858.1">
    <property type="nucleotide sequence ID" value="NZ_BMNR01000002.1"/>
</dbReference>
<proteinExistence type="predicted"/>
<dbReference type="PANTHER" id="PTHR30471:SF3">
    <property type="entry name" value="UPF0758 PROTEIN YEES-RELATED"/>
    <property type="match status" value="1"/>
</dbReference>
<dbReference type="GO" id="GO:0008237">
    <property type="term" value="F:metallopeptidase activity"/>
    <property type="evidence" value="ECO:0007669"/>
    <property type="project" value="UniProtKB-KW"/>
</dbReference>
<accession>A0A8J3BG44</accession>
<dbReference type="GO" id="GO:0006508">
    <property type="term" value="P:proteolysis"/>
    <property type="evidence" value="ECO:0007669"/>
    <property type="project" value="UniProtKB-KW"/>
</dbReference>
<dbReference type="InterPro" id="IPR025657">
    <property type="entry name" value="RadC_JAB"/>
</dbReference>
<dbReference type="Pfam" id="PF04002">
    <property type="entry name" value="RadC"/>
    <property type="match status" value="1"/>
</dbReference>
<evidence type="ECO:0000256" key="3">
    <source>
        <dbReference type="ARBA" id="ARBA00022801"/>
    </source>
</evidence>
<keyword evidence="5" id="KW-0482">Metalloprotease</keyword>